<keyword evidence="2" id="KW-1185">Reference proteome</keyword>
<evidence type="ECO:0000313" key="2">
    <source>
        <dbReference type="Proteomes" id="UP000236754"/>
    </source>
</evidence>
<reference evidence="1 2" key="1">
    <citation type="submission" date="2016-10" db="EMBL/GenBank/DDBJ databases">
        <authorList>
            <person name="de Groot N.N."/>
        </authorList>
    </citation>
    <scope>NUCLEOTIDE SEQUENCE [LARGE SCALE GENOMIC DNA]</scope>
    <source>
        <strain evidence="1 2">CGMCC 4.2023</strain>
    </source>
</reference>
<dbReference type="AlphaFoldDB" id="A0A1H5V536"/>
<dbReference type="RefSeq" id="WP_103884306.1">
    <property type="nucleotide sequence ID" value="NZ_FNVU01000002.1"/>
</dbReference>
<evidence type="ECO:0008006" key="3">
    <source>
        <dbReference type="Google" id="ProtNLM"/>
    </source>
</evidence>
<dbReference type="Proteomes" id="UP000236754">
    <property type="component" value="Unassembled WGS sequence"/>
</dbReference>
<accession>A0A1H5V536</accession>
<organism evidence="1 2">
    <name type="scientific">Actinacidiphila yanglinensis</name>
    <dbReference type="NCBI Taxonomy" id="310779"/>
    <lineage>
        <taxon>Bacteria</taxon>
        <taxon>Bacillati</taxon>
        <taxon>Actinomycetota</taxon>
        <taxon>Actinomycetes</taxon>
        <taxon>Kitasatosporales</taxon>
        <taxon>Streptomycetaceae</taxon>
        <taxon>Actinacidiphila</taxon>
    </lineage>
</organism>
<gene>
    <name evidence="1" type="ORF">SAMN05216223_102122</name>
</gene>
<name>A0A1H5V536_9ACTN</name>
<evidence type="ECO:0000313" key="1">
    <source>
        <dbReference type="EMBL" id="SEF81567.1"/>
    </source>
</evidence>
<sequence>MTSEFGWVLIRQDEGANRYRVGRYATRAEAERVAEALTRPAGAIPATATPAASQVYLIERVVPRAAEA</sequence>
<dbReference type="EMBL" id="FNVU01000002">
    <property type="protein sequence ID" value="SEF81567.1"/>
    <property type="molecule type" value="Genomic_DNA"/>
</dbReference>
<protein>
    <recommendedName>
        <fullName evidence="3">SPOR domain-containing protein</fullName>
    </recommendedName>
</protein>
<proteinExistence type="predicted"/>